<organism evidence="1 2">
    <name type="scientific">Minwuia thermotolerans</name>
    <dbReference type="NCBI Taxonomy" id="2056226"/>
    <lineage>
        <taxon>Bacteria</taxon>
        <taxon>Pseudomonadati</taxon>
        <taxon>Pseudomonadota</taxon>
        <taxon>Alphaproteobacteria</taxon>
        <taxon>Minwuiales</taxon>
        <taxon>Minwuiaceae</taxon>
        <taxon>Minwuia</taxon>
    </lineage>
</organism>
<protein>
    <submittedName>
        <fullName evidence="1">Uncharacterized protein</fullName>
    </submittedName>
</protein>
<evidence type="ECO:0000313" key="1">
    <source>
        <dbReference type="EMBL" id="PJK29524.1"/>
    </source>
</evidence>
<dbReference type="PANTHER" id="PTHR31793">
    <property type="entry name" value="4-HYDROXYBENZOYL-COA THIOESTERASE FAMILY MEMBER"/>
    <property type="match status" value="1"/>
</dbReference>
<dbReference type="PANTHER" id="PTHR31793:SF24">
    <property type="entry name" value="LONG-CHAIN ACYL-COA THIOESTERASE FADM"/>
    <property type="match status" value="1"/>
</dbReference>
<dbReference type="AlphaFoldDB" id="A0A2M9G1I1"/>
<gene>
    <name evidence="1" type="ORF">CVT23_10705</name>
</gene>
<proteinExistence type="predicted"/>
<dbReference type="Proteomes" id="UP000229498">
    <property type="component" value="Unassembled WGS sequence"/>
</dbReference>
<dbReference type="SUPFAM" id="SSF54637">
    <property type="entry name" value="Thioesterase/thiol ester dehydrase-isomerase"/>
    <property type="match status" value="1"/>
</dbReference>
<dbReference type="Pfam" id="PF13279">
    <property type="entry name" value="4HBT_2"/>
    <property type="match status" value="1"/>
</dbReference>
<dbReference type="OrthoDB" id="7204167at2"/>
<keyword evidence="2" id="KW-1185">Reference proteome</keyword>
<accession>A0A2M9G1I1</accession>
<dbReference type="EMBL" id="PHIG01000032">
    <property type="protein sequence ID" value="PJK29524.1"/>
    <property type="molecule type" value="Genomic_DNA"/>
</dbReference>
<dbReference type="CDD" id="cd00586">
    <property type="entry name" value="4HBT"/>
    <property type="match status" value="1"/>
</dbReference>
<dbReference type="GO" id="GO:0047617">
    <property type="term" value="F:fatty acyl-CoA hydrolase activity"/>
    <property type="evidence" value="ECO:0007669"/>
    <property type="project" value="TreeGrafter"/>
</dbReference>
<dbReference type="RefSeq" id="WP_109793548.1">
    <property type="nucleotide sequence ID" value="NZ_PHIG01000032.1"/>
</dbReference>
<comment type="caution">
    <text evidence="1">The sequence shown here is derived from an EMBL/GenBank/DDBJ whole genome shotgun (WGS) entry which is preliminary data.</text>
</comment>
<reference evidence="1 2" key="1">
    <citation type="submission" date="2017-11" db="EMBL/GenBank/DDBJ databases">
        <title>Draft genome sequence of Rhizobiales bacterium SY3-13.</title>
        <authorList>
            <person name="Sun C."/>
        </authorList>
    </citation>
    <scope>NUCLEOTIDE SEQUENCE [LARGE SCALE GENOMIC DNA]</scope>
    <source>
        <strain evidence="1 2">SY3-13</strain>
    </source>
</reference>
<dbReference type="InterPro" id="IPR050563">
    <property type="entry name" value="4-hydroxybenzoyl-CoA_TE"/>
</dbReference>
<dbReference type="InterPro" id="IPR029069">
    <property type="entry name" value="HotDog_dom_sf"/>
</dbReference>
<evidence type="ECO:0000313" key="2">
    <source>
        <dbReference type="Proteomes" id="UP000229498"/>
    </source>
</evidence>
<dbReference type="Gene3D" id="3.10.129.10">
    <property type="entry name" value="Hotdog Thioesterase"/>
    <property type="match status" value="1"/>
</dbReference>
<name>A0A2M9G1I1_9PROT</name>
<sequence>MKDNTTDPRTPQVVARAPFTVRRLVRWGDSDPAGIVYTGTYLDYMVEAAEDFFIALTGRHWRDMQTESGTGTPMVHASMDFLKPVPAGQAIDIAVHVGRLGASSFDLHFISRTMAGDVCFTGKLTGVHIRHVGPGAIAAQAMPADWKAKLADYAKAFPVPEK</sequence>